<dbReference type="Proteomes" id="UP000315295">
    <property type="component" value="Unassembled WGS sequence"/>
</dbReference>
<evidence type="ECO:0000256" key="1">
    <source>
        <dbReference type="SAM" id="MobiDB-lite"/>
    </source>
</evidence>
<name>A0A540MKT9_MALBA</name>
<organism evidence="2 3">
    <name type="scientific">Malus baccata</name>
    <name type="common">Siberian crab apple</name>
    <name type="synonym">Pyrus baccata</name>
    <dbReference type="NCBI Taxonomy" id="106549"/>
    <lineage>
        <taxon>Eukaryota</taxon>
        <taxon>Viridiplantae</taxon>
        <taxon>Streptophyta</taxon>
        <taxon>Embryophyta</taxon>
        <taxon>Tracheophyta</taxon>
        <taxon>Spermatophyta</taxon>
        <taxon>Magnoliopsida</taxon>
        <taxon>eudicotyledons</taxon>
        <taxon>Gunneridae</taxon>
        <taxon>Pentapetalae</taxon>
        <taxon>rosids</taxon>
        <taxon>fabids</taxon>
        <taxon>Rosales</taxon>
        <taxon>Rosaceae</taxon>
        <taxon>Amygdaloideae</taxon>
        <taxon>Maleae</taxon>
        <taxon>Malus</taxon>
    </lineage>
</organism>
<dbReference type="AlphaFoldDB" id="A0A540MKT9"/>
<comment type="caution">
    <text evidence="2">The sequence shown here is derived from an EMBL/GenBank/DDBJ whole genome shotgun (WGS) entry which is preliminary data.</text>
</comment>
<proteinExistence type="predicted"/>
<feature type="region of interest" description="Disordered" evidence="1">
    <location>
        <begin position="54"/>
        <end position="87"/>
    </location>
</feature>
<accession>A0A540MKT9</accession>
<gene>
    <name evidence="2" type="ORF">C1H46_015455</name>
</gene>
<evidence type="ECO:0000313" key="2">
    <source>
        <dbReference type="EMBL" id="TQD98812.1"/>
    </source>
</evidence>
<evidence type="ECO:0000313" key="3">
    <source>
        <dbReference type="Proteomes" id="UP000315295"/>
    </source>
</evidence>
<sequence length="140" mass="15480">MEGARKFRTLKNLGLGLVSITCCRTLHPGRPALAMRHTLPQWYYTLGNTCHCGPPSPANASSRSPSQDFVKSDEENDTTFNPHSDRRLSQLTNARTWAKTAESFPESCKGEINPNFTILTSKFKGNTTYNSGNLPKEGFG</sequence>
<protein>
    <submittedName>
        <fullName evidence="2">Uncharacterized protein</fullName>
    </submittedName>
</protein>
<dbReference type="EMBL" id="VIEB01000246">
    <property type="protein sequence ID" value="TQD98812.1"/>
    <property type="molecule type" value="Genomic_DNA"/>
</dbReference>
<reference evidence="2 3" key="1">
    <citation type="journal article" date="2019" name="G3 (Bethesda)">
        <title>Sequencing of a Wild Apple (Malus baccata) Genome Unravels the Differences Between Cultivated and Wild Apple Species Regarding Disease Resistance and Cold Tolerance.</title>
        <authorList>
            <person name="Chen X."/>
        </authorList>
    </citation>
    <scope>NUCLEOTIDE SEQUENCE [LARGE SCALE GENOMIC DNA]</scope>
    <source>
        <strain evidence="3">cv. Shandingzi</strain>
        <tissue evidence="2">Leaves</tissue>
    </source>
</reference>
<keyword evidence="3" id="KW-1185">Reference proteome</keyword>